<evidence type="ECO:0000313" key="2">
    <source>
        <dbReference type="Proteomes" id="UP000008068"/>
    </source>
</evidence>
<dbReference type="AlphaFoldDB" id="G0NHN2"/>
<dbReference type="OrthoDB" id="5779082at2759"/>
<dbReference type="FunCoup" id="G0NHN2">
    <property type="interactions" value="1864"/>
</dbReference>
<dbReference type="eggNOG" id="ENOG502TKK2">
    <property type="taxonomic scope" value="Eukaryota"/>
</dbReference>
<reference evidence="2" key="1">
    <citation type="submission" date="2011-07" db="EMBL/GenBank/DDBJ databases">
        <authorList>
            <consortium name="Caenorhabditis brenneri Sequencing and Analysis Consortium"/>
            <person name="Wilson R.K."/>
        </authorList>
    </citation>
    <scope>NUCLEOTIDE SEQUENCE [LARGE SCALE GENOMIC DNA]</scope>
    <source>
        <strain evidence="2">PB2801</strain>
    </source>
</reference>
<sequence>MKTHGIIMKTYHVDPNDKVWDTDFHEKMDRTLLHQDLTPFIKYSINKKKRWETNGSIANLQDLQKTYRGMDVVISDRVWLGSSPMWCFVSHENYFHHFFDNFPIRQIHQLTLDGSYECLSSDSVYGQPLKSLTPKNRSPNKIDDAAQGDFSIPKVAYHIITPPKNYEKLRNGDFQPGSSDRCCTHRTLTHWRRVKNLKYVLASLRYEEFEDLDEDMDMTDDYLVYDDCGSPRKFYNLEDHLVDNFVFVKRRNAQISDDSMVSAINN</sequence>
<evidence type="ECO:0000313" key="1">
    <source>
        <dbReference type="EMBL" id="EGT31455.1"/>
    </source>
</evidence>
<name>G0NHN2_CAEBE</name>
<dbReference type="InParanoid" id="G0NHN2"/>
<dbReference type="OMA" id="THWRRVK"/>
<protein>
    <recommendedName>
        <fullName evidence="3">C49G7.10</fullName>
    </recommendedName>
</protein>
<accession>G0NHN2</accession>
<proteinExistence type="predicted"/>
<evidence type="ECO:0008006" key="3">
    <source>
        <dbReference type="Google" id="ProtNLM"/>
    </source>
</evidence>
<gene>
    <name evidence="1" type="ORF">CAEBREN_10559</name>
</gene>
<dbReference type="Proteomes" id="UP000008068">
    <property type="component" value="Unassembled WGS sequence"/>
</dbReference>
<organism evidence="2">
    <name type="scientific">Caenorhabditis brenneri</name>
    <name type="common">Nematode worm</name>
    <dbReference type="NCBI Taxonomy" id="135651"/>
    <lineage>
        <taxon>Eukaryota</taxon>
        <taxon>Metazoa</taxon>
        <taxon>Ecdysozoa</taxon>
        <taxon>Nematoda</taxon>
        <taxon>Chromadorea</taxon>
        <taxon>Rhabditida</taxon>
        <taxon>Rhabditina</taxon>
        <taxon>Rhabditomorpha</taxon>
        <taxon>Rhabditoidea</taxon>
        <taxon>Rhabditidae</taxon>
        <taxon>Peloderinae</taxon>
        <taxon>Caenorhabditis</taxon>
    </lineage>
</organism>
<dbReference type="STRING" id="135651.G0NHN2"/>
<keyword evidence="2" id="KW-1185">Reference proteome</keyword>
<dbReference type="EMBL" id="GL379886">
    <property type="protein sequence ID" value="EGT31455.1"/>
    <property type="molecule type" value="Genomic_DNA"/>
</dbReference>
<dbReference type="HOGENOM" id="CLU_076183_0_0_1"/>